<dbReference type="KEGG" id="fgu:SD28_00650"/>
<protein>
    <recommendedName>
        <fullName evidence="5">Leucine-rich repeat protein</fullName>
    </recommendedName>
</protein>
<evidence type="ECO:0000313" key="4">
    <source>
        <dbReference type="Proteomes" id="UP000031104"/>
    </source>
</evidence>
<dbReference type="RefSeq" id="WP_039123092.1">
    <property type="nucleotide sequence ID" value="NZ_CP010427.1"/>
</dbReference>
<evidence type="ECO:0008006" key="5">
    <source>
        <dbReference type="Google" id="ProtNLM"/>
    </source>
</evidence>
<dbReference type="InterPro" id="IPR032675">
    <property type="entry name" value="LRR_dom_sf"/>
</dbReference>
<accession>A0A0A8E2U2</accession>
<dbReference type="Pfam" id="PF12799">
    <property type="entry name" value="LRR_4"/>
    <property type="match status" value="1"/>
</dbReference>
<dbReference type="PROSITE" id="PS51450">
    <property type="entry name" value="LRR"/>
    <property type="match status" value="1"/>
</dbReference>
<evidence type="ECO:0000313" key="3">
    <source>
        <dbReference type="EMBL" id="AJC48274.1"/>
    </source>
</evidence>
<dbReference type="HOGENOM" id="CLU_1553050_0_0_6"/>
<keyword evidence="1" id="KW-0433">Leucine-rich repeat</keyword>
<dbReference type="SMART" id="SM00367">
    <property type="entry name" value="LRR_CC"/>
    <property type="match status" value="4"/>
</dbReference>
<dbReference type="Proteomes" id="UP000031104">
    <property type="component" value="Chromosome"/>
</dbReference>
<sequence length="172" mass="19388">MQKLDLSGCKISDNGVRILVENLVNLKTLNFSGCNNITDTGLLYIAERKKQPLLGHAKYLSPIQLNFSGCNNITEKGIYYLTKCKGLVTYLNISNCKGIKNIDNLSELELLQSLNISSNEIPDLTNVSNLIKNLPHLKYLDISNCQNIKKNDLINYLQKLGYDCIKNLHIKE</sequence>
<proteinExistence type="predicted"/>
<dbReference type="PANTHER" id="PTHR13382">
    <property type="entry name" value="MITOCHONDRIAL ATP SYNTHASE COUPLING FACTOR B"/>
    <property type="match status" value="1"/>
</dbReference>
<keyword evidence="4" id="KW-1185">Reference proteome</keyword>
<name>A0A0A8E2U2_9GAMM</name>
<dbReference type="EMBL" id="CP010427">
    <property type="protein sequence ID" value="AJC48274.1"/>
    <property type="molecule type" value="Genomic_DNA"/>
</dbReference>
<dbReference type="Pfam" id="PF13516">
    <property type="entry name" value="LRR_6"/>
    <property type="match status" value="1"/>
</dbReference>
<gene>
    <name evidence="3" type="ORF">SD28_00650</name>
</gene>
<evidence type="ECO:0000256" key="1">
    <source>
        <dbReference type="ARBA" id="ARBA00022614"/>
    </source>
</evidence>
<reference evidence="3 4" key="1">
    <citation type="submission" date="2014-12" db="EMBL/GenBank/DDBJ databases">
        <title>Complete genome sequence of Francisella guanzhouensis strain 08HL01032 isolated from air-conditioning system in China.</title>
        <authorList>
            <person name="Svensson D."/>
            <person name="Ohrman C."/>
            <person name="Backman S."/>
            <person name="Karlsson E."/>
            <person name="Nilsson E."/>
            <person name="Bystrom M."/>
            <person name="Larkeryd A."/>
            <person name="Stenberg P."/>
            <person name="Scholtz H.C."/>
            <person name="Forsman M."/>
            <person name="Sjodin A."/>
        </authorList>
    </citation>
    <scope>NUCLEOTIDE SEQUENCE [LARGE SCALE GENOMIC DNA]</scope>
    <source>
        <strain evidence="3 4">08HL01032</strain>
    </source>
</reference>
<dbReference type="InterPro" id="IPR050648">
    <property type="entry name" value="F-box_LRR-repeat"/>
</dbReference>
<dbReference type="GO" id="GO:0005737">
    <property type="term" value="C:cytoplasm"/>
    <property type="evidence" value="ECO:0007669"/>
    <property type="project" value="TreeGrafter"/>
</dbReference>
<dbReference type="Gene3D" id="3.80.10.10">
    <property type="entry name" value="Ribonuclease Inhibitor"/>
    <property type="match status" value="1"/>
</dbReference>
<dbReference type="STRING" id="594679.SD28_00650"/>
<dbReference type="SUPFAM" id="SSF52047">
    <property type="entry name" value="RNI-like"/>
    <property type="match status" value="1"/>
</dbReference>
<evidence type="ECO:0000256" key="2">
    <source>
        <dbReference type="ARBA" id="ARBA00022737"/>
    </source>
</evidence>
<dbReference type="InterPro" id="IPR006553">
    <property type="entry name" value="Leu-rich_rpt_Cys-con_subtyp"/>
</dbReference>
<organism evidence="3 4">
    <name type="scientific">Allofrancisella guangzhouensis</name>
    <dbReference type="NCBI Taxonomy" id="594679"/>
    <lineage>
        <taxon>Bacteria</taxon>
        <taxon>Pseudomonadati</taxon>
        <taxon>Pseudomonadota</taxon>
        <taxon>Gammaproteobacteria</taxon>
        <taxon>Thiotrichales</taxon>
        <taxon>Francisellaceae</taxon>
        <taxon>Allofrancisella</taxon>
    </lineage>
</organism>
<dbReference type="AlphaFoldDB" id="A0A0A8E2U2"/>
<dbReference type="InterPro" id="IPR001611">
    <property type="entry name" value="Leu-rich_rpt"/>
</dbReference>
<dbReference type="OrthoDB" id="272105at2"/>
<dbReference type="InterPro" id="IPR025875">
    <property type="entry name" value="Leu-rich_rpt_4"/>
</dbReference>
<keyword evidence="2" id="KW-0677">Repeat</keyword>